<organism evidence="8 9">
    <name type="scientific">Byssochlamys spectabilis (strain No. 5 / NBRC 109023)</name>
    <name type="common">Paecilomyces variotii</name>
    <dbReference type="NCBI Taxonomy" id="1356009"/>
    <lineage>
        <taxon>Eukaryota</taxon>
        <taxon>Fungi</taxon>
        <taxon>Dikarya</taxon>
        <taxon>Ascomycota</taxon>
        <taxon>Pezizomycotina</taxon>
        <taxon>Eurotiomycetes</taxon>
        <taxon>Eurotiomycetidae</taxon>
        <taxon>Eurotiales</taxon>
        <taxon>Thermoascaceae</taxon>
        <taxon>Paecilomyces</taxon>
    </lineage>
</organism>
<dbReference type="InParanoid" id="V5G997"/>
<evidence type="ECO:0000256" key="5">
    <source>
        <dbReference type="ARBA" id="ARBA00023163"/>
    </source>
</evidence>
<dbReference type="SMART" id="SM00066">
    <property type="entry name" value="GAL4"/>
    <property type="match status" value="1"/>
</dbReference>
<dbReference type="GO" id="GO:0000981">
    <property type="term" value="F:DNA-binding transcription factor activity, RNA polymerase II-specific"/>
    <property type="evidence" value="ECO:0007669"/>
    <property type="project" value="InterPro"/>
</dbReference>
<evidence type="ECO:0000256" key="6">
    <source>
        <dbReference type="ARBA" id="ARBA00023242"/>
    </source>
</evidence>
<evidence type="ECO:0000256" key="3">
    <source>
        <dbReference type="ARBA" id="ARBA00023015"/>
    </source>
</evidence>
<evidence type="ECO:0000259" key="7">
    <source>
        <dbReference type="PROSITE" id="PS50048"/>
    </source>
</evidence>
<keyword evidence="6" id="KW-0539">Nucleus</keyword>
<dbReference type="CDD" id="cd12148">
    <property type="entry name" value="fungal_TF_MHR"/>
    <property type="match status" value="1"/>
</dbReference>
<sequence length="587" mass="65711">MASESEKKLACLVCRHRKVACDRRRPKCGLCQKNNFDCQYKGRDHRPGLRAGYVTQLEKRVEDLERRMDEVVGQLSQEPSRIIPGADHVSPSSLNIQTPQLEYNNSAEHVAPPQPDGLRLDHNTPYTATISPQTADQSLNDELQDIWLRKYHPWFPIMHYTSVATSLSAILPSQNLLQKAIMAATVWDIPGMSPERRNIESEKMCQELILKAVASSSFPSLQALLILAILSWGEGKWSQCANLIAVCKRMSQQLGLATIAGITRAEPSQLLSGVTRATNPGIDREERIRTFWMIEMLDSILSLGSAAPFSALPVPLATNLPCSDTAWAMQDPFGEGVPVHNLRYSSGFSMCISLCTIELGAVHHFQQTVRESSDMAGGLEWQSAAQRLDERLTIWREEFVAAVFRLINTECPQDARAEMEPFIVLSNCILNMAVITLLQSQTSLPPGIVADSEPWPYANHRCMYACENMAAKVRRMEEDELKNCSPCLILPIFVAARFYIVQTKCLHADVSVNLHSLAYSLHICSHRWPLAKIFEAAIRTAVAEHRTPVAESALPVEFYDLRYSVIEICHVLQNWAANVSVQYLQSV</sequence>
<reference evidence="9" key="1">
    <citation type="journal article" date="2014" name="Genome Announc.">
        <title>Draft genome sequence of the formaldehyde-resistant fungus Byssochlamys spectabilis No. 5 (anamorph Paecilomyces variotii No. 5) (NBRC109023).</title>
        <authorList>
            <person name="Oka T."/>
            <person name="Ekino K."/>
            <person name="Fukuda K."/>
            <person name="Nomura Y."/>
        </authorList>
    </citation>
    <scope>NUCLEOTIDE SEQUENCE [LARGE SCALE GENOMIC DNA]</scope>
    <source>
        <strain evidence="9">No. 5 / NBRC 109023</strain>
    </source>
</reference>
<dbReference type="PROSITE" id="PS00463">
    <property type="entry name" value="ZN2_CY6_FUNGAL_1"/>
    <property type="match status" value="1"/>
</dbReference>
<evidence type="ECO:0000256" key="4">
    <source>
        <dbReference type="ARBA" id="ARBA00023125"/>
    </source>
</evidence>
<proteinExistence type="predicted"/>
<dbReference type="AlphaFoldDB" id="V5G997"/>
<dbReference type="CDD" id="cd00067">
    <property type="entry name" value="GAL4"/>
    <property type="match status" value="1"/>
</dbReference>
<dbReference type="InterPro" id="IPR007219">
    <property type="entry name" value="XnlR_reg_dom"/>
</dbReference>
<dbReference type="GO" id="GO:0006351">
    <property type="term" value="P:DNA-templated transcription"/>
    <property type="evidence" value="ECO:0007669"/>
    <property type="project" value="InterPro"/>
</dbReference>
<dbReference type="SUPFAM" id="SSF57701">
    <property type="entry name" value="Zn2/Cys6 DNA-binding domain"/>
    <property type="match status" value="1"/>
</dbReference>
<dbReference type="PANTHER" id="PTHR47338:SF20">
    <property type="entry name" value="ZN(II)2CYS6 TRANSCRIPTION FACTOR (EUROFUNG)"/>
    <property type="match status" value="1"/>
</dbReference>
<evidence type="ECO:0000256" key="2">
    <source>
        <dbReference type="ARBA" id="ARBA00022723"/>
    </source>
</evidence>
<comment type="subcellular location">
    <subcellularLocation>
        <location evidence="1">Nucleus</location>
    </subcellularLocation>
</comment>
<evidence type="ECO:0000256" key="1">
    <source>
        <dbReference type="ARBA" id="ARBA00004123"/>
    </source>
</evidence>
<dbReference type="eggNOG" id="ENOG502RXKS">
    <property type="taxonomic scope" value="Eukaryota"/>
</dbReference>
<dbReference type="InterPro" id="IPR001138">
    <property type="entry name" value="Zn2Cys6_DnaBD"/>
</dbReference>
<dbReference type="InterPro" id="IPR050815">
    <property type="entry name" value="TF_fung"/>
</dbReference>
<accession>V5G997</accession>
<gene>
    <name evidence="8" type="ORF">PVAR5_7273</name>
</gene>
<dbReference type="GO" id="GO:0005634">
    <property type="term" value="C:nucleus"/>
    <property type="evidence" value="ECO:0007669"/>
    <property type="project" value="UniProtKB-SubCell"/>
</dbReference>
<dbReference type="Proteomes" id="UP000018001">
    <property type="component" value="Unassembled WGS sequence"/>
</dbReference>
<dbReference type="GO" id="GO:0008270">
    <property type="term" value="F:zinc ion binding"/>
    <property type="evidence" value="ECO:0007669"/>
    <property type="project" value="InterPro"/>
</dbReference>
<dbReference type="EMBL" id="BAUL01000250">
    <property type="protein sequence ID" value="GAD98576.1"/>
    <property type="molecule type" value="Genomic_DNA"/>
</dbReference>
<dbReference type="OrthoDB" id="4522857at2759"/>
<dbReference type="InterPro" id="IPR036864">
    <property type="entry name" value="Zn2-C6_fun-type_DNA-bd_sf"/>
</dbReference>
<keyword evidence="9" id="KW-1185">Reference proteome</keyword>
<evidence type="ECO:0000313" key="9">
    <source>
        <dbReference type="Proteomes" id="UP000018001"/>
    </source>
</evidence>
<feature type="domain" description="Zn(2)-C6 fungal-type" evidence="7">
    <location>
        <begin position="10"/>
        <end position="40"/>
    </location>
</feature>
<keyword evidence="2" id="KW-0479">Metal-binding</keyword>
<dbReference type="Pfam" id="PF04082">
    <property type="entry name" value="Fungal_trans"/>
    <property type="match status" value="1"/>
</dbReference>
<name>V5G997_BYSSN</name>
<dbReference type="Gene3D" id="4.10.240.10">
    <property type="entry name" value="Zn(2)-C6 fungal-type DNA-binding domain"/>
    <property type="match status" value="1"/>
</dbReference>
<comment type="caution">
    <text evidence="8">The sequence shown here is derived from an EMBL/GenBank/DDBJ whole genome shotgun (WGS) entry which is preliminary data.</text>
</comment>
<keyword evidence="3" id="KW-0805">Transcription regulation</keyword>
<dbReference type="GO" id="GO:0003677">
    <property type="term" value="F:DNA binding"/>
    <property type="evidence" value="ECO:0007669"/>
    <property type="project" value="UniProtKB-KW"/>
</dbReference>
<dbReference type="Pfam" id="PF00172">
    <property type="entry name" value="Zn_clus"/>
    <property type="match status" value="1"/>
</dbReference>
<keyword evidence="5" id="KW-0804">Transcription</keyword>
<dbReference type="PANTHER" id="PTHR47338">
    <property type="entry name" value="ZN(II)2CYS6 TRANSCRIPTION FACTOR (EUROFUNG)-RELATED"/>
    <property type="match status" value="1"/>
</dbReference>
<dbReference type="PROSITE" id="PS50048">
    <property type="entry name" value="ZN2_CY6_FUNGAL_2"/>
    <property type="match status" value="1"/>
</dbReference>
<evidence type="ECO:0000313" key="8">
    <source>
        <dbReference type="EMBL" id="GAD98576.1"/>
    </source>
</evidence>
<protein>
    <recommendedName>
        <fullName evidence="7">Zn(2)-C6 fungal-type domain-containing protein</fullName>
    </recommendedName>
</protein>
<dbReference type="HOGENOM" id="CLU_032655_0_0_1"/>
<keyword evidence="4" id="KW-0238">DNA-binding</keyword>